<feature type="region of interest" description="Disordered" evidence="1">
    <location>
        <begin position="28"/>
        <end position="48"/>
    </location>
</feature>
<evidence type="ECO:0000313" key="2">
    <source>
        <dbReference type="EMBL" id="KAI6657661.1"/>
    </source>
</evidence>
<protein>
    <submittedName>
        <fullName evidence="2">Uncharacterized protein</fullName>
    </submittedName>
</protein>
<comment type="caution">
    <text evidence="2">The sequence shown here is derived from an EMBL/GenBank/DDBJ whole genome shotgun (WGS) entry which is preliminary data.</text>
</comment>
<evidence type="ECO:0000313" key="3">
    <source>
        <dbReference type="Proteomes" id="UP001165289"/>
    </source>
</evidence>
<keyword evidence="3" id="KW-1185">Reference proteome</keyword>
<feature type="compositionally biased region" description="Polar residues" evidence="1">
    <location>
        <begin position="34"/>
        <end position="43"/>
    </location>
</feature>
<evidence type="ECO:0000256" key="1">
    <source>
        <dbReference type="SAM" id="MobiDB-lite"/>
    </source>
</evidence>
<organism evidence="2 3">
    <name type="scientific">Oopsacas minuta</name>
    <dbReference type="NCBI Taxonomy" id="111878"/>
    <lineage>
        <taxon>Eukaryota</taxon>
        <taxon>Metazoa</taxon>
        <taxon>Porifera</taxon>
        <taxon>Hexactinellida</taxon>
        <taxon>Hexasterophora</taxon>
        <taxon>Lyssacinosida</taxon>
        <taxon>Leucopsacidae</taxon>
        <taxon>Oopsacas</taxon>
    </lineage>
</organism>
<dbReference type="Proteomes" id="UP001165289">
    <property type="component" value="Unassembled WGS sequence"/>
</dbReference>
<proteinExistence type="predicted"/>
<dbReference type="AlphaFoldDB" id="A0AAV7K9E3"/>
<dbReference type="EMBL" id="JAKMXF010000111">
    <property type="protein sequence ID" value="KAI6657661.1"/>
    <property type="molecule type" value="Genomic_DNA"/>
</dbReference>
<name>A0AAV7K9E3_9METZ</name>
<sequence length="309" mass="35406">MYICDNTLYINFFIEIISKPSHKSLSASSFSLSGDDTNPNLKTSLSSESESEFYLRNATQSLSNSDNNISDKSPSTQLELNIEKISPDKINSSNLSLLSRFRKMPKMSTVVNSTKNQQDCLNLDPTSPLKLCLKQEPRIPFAPLHPPQRLRRLNVLNQDEVPPEVEHTISNVFGDFINTDMLPVLRCILTFNNYRHQGERYNRIISPYIEKSISMPLRLKNVNYTLKITPIKHLTTSQPIKSNLSPSQLMLHRRAKSTSNRSTITSFHSTNKYIQPKRSNDNCPIKLLETSHTKMKTFPEKFLYLLDLL</sequence>
<gene>
    <name evidence="2" type="ORF">LOD99_404</name>
</gene>
<reference evidence="2 3" key="1">
    <citation type="journal article" date="2023" name="BMC Biol.">
        <title>The compact genome of the sponge Oopsacas minuta (Hexactinellida) is lacking key metazoan core genes.</title>
        <authorList>
            <person name="Santini S."/>
            <person name="Schenkelaars Q."/>
            <person name="Jourda C."/>
            <person name="Duchesne M."/>
            <person name="Belahbib H."/>
            <person name="Rocher C."/>
            <person name="Selva M."/>
            <person name="Riesgo A."/>
            <person name="Vervoort M."/>
            <person name="Leys S.P."/>
            <person name="Kodjabachian L."/>
            <person name="Le Bivic A."/>
            <person name="Borchiellini C."/>
            <person name="Claverie J.M."/>
            <person name="Renard E."/>
        </authorList>
    </citation>
    <scope>NUCLEOTIDE SEQUENCE [LARGE SCALE GENOMIC DNA]</scope>
    <source>
        <strain evidence="2">SPO-2</strain>
    </source>
</reference>
<accession>A0AAV7K9E3</accession>